<gene>
    <name evidence="2" type="ORF">EWH70_08745</name>
</gene>
<dbReference type="RefSeq" id="WP_130474794.1">
    <property type="nucleotide sequence ID" value="NZ_SFCC01000004.1"/>
</dbReference>
<dbReference type="AlphaFoldDB" id="A0A4Q7JAR4"/>
<name>A0A4Q7JAR4_9PSEU</name>
<evidence type="ECO:0000256" key="1">
    <source>
        <dbReference type="SAM" id="MobiDB-lite"/>
    </source>
</evidence>
<protein>
    <submittedName>
        <fullName evidence="2">Uncharacterized protein</fullName>
    </submittedName>
</protein>
<evidence type="ECO:0000313" key="3">
    <source>
        <dbReference type="Proteomes" id="UP000292003"/>
    </source>
</evidence>
<sequence length="92" mass="9378">MMRAQVRLSEAAEEPANGAKKVATEIKEEGFGRVHKQHHAKYKAGLDELVAGMQGLGSALTNLGGGIGAAGGKYSAAEDQAAADANKAGSKQ</sequence>
<evidence type="ECO:0000313" key="2">
    <source>
        <dbReference type="EMBL" id="RZQ64076.1"/>
    </source>
</evidence>
<proteinExistence type="predicted"/>
<keyword evidence="3" id="KW-1185">Reference proteome</keyword>
<dbReference type="EMBL" id="SFCC01000004">
    <property type="protein sequence ID" value="RZQ64076.1"/>
    <property type="molecule type" value="Genomic_DNA"/>
</dbReference>
<feature type="region of interest" description="Disordered" evidence="1">
    <location>
        <begin position="1"/>
        <end position="20"/>
    </location>
</feature>
<dbReference type="OrthoDB" id="3634994at2"/>
<accession>A0A4Q7JAR4</accession>
<dbReference type="Proteomes" id="UP000292003">
    <property type="component" value="Unassembled WGS sequence"/>
</dbReference>
<comment type="caution">
    <text evidence="2">The sequence shown here is derived from an EMBL/GenBank/DDBJ whole genome shotgun (WGS) entry which is preliminary data.</text>
</comment>
<organism evidence="2 3">
    <name type="scientific">Amycolatopsis suaedae</name>
    <dbReference type="NCBI Taxonomy" id="2510978"/>
    <lineage>
        <taxon>Bacteria</taxon>
        <taxon>Bacillati</taxon>
        <taxon>Actinomycetota</taxon>
        <taxon>Actinomycetes</taxon>
        <taxon>Pseudonocardiales</taxon>
        <taxon>Pseudonocardiaceae</taxon>
        <taxon>Amycolatopsis</taxon>
    </lineage>
</organism>
<reference evidence="2 3" key="1">
    <citation type="submission" date="2019-02" db="EMBL/GenBank/DDBJ databases">
        <title>Draft genome sequence of Amycolatopsis sp. 8-3EHSu isolated from roots of Suaeda maritima.</title>
        <authorList>
            <person name="Duangmal K."/>
            <person name="Chantavorakit T."/>
        </authorList>
    </citation>
    <scope>NUCLEOTIDE SEQUENCE [LARGE SCALE GENOMIC DNA]</scope>
    <source>
        <strain evidence="2 3">8-3EHSu</strain>
    </source>
</reference>